<evidence type="ECO:0000256" key="5">
    <source>
        <dbReference type="ARBA" id="ARBA00022856"/>
    </source>
</evidence>
<dbReference type="InterPro" id="IPR005279">
    <property type="entry name" value="Dipep/tripep_permease"/>
</dbReference>
<keyword evidence="5" id="KW-0571">Peptide transport</keyword>
<feature type="transmembrane region" description="Helical" evidence="9">
    <location>
        <begin position="418"/>
        <end position="436"/>
    </location>
</feature>
<dbReference type="GO" id="GO:0006857">
    <property type="term" value="P:oligopeptide transport"/>
    <property type="evidence" value="ECO:0007669"/>
    <property type="project" value="InterPro"/>
</dbReference>
<dbReference type="Proteomes" id="UP000317214">
    <property type="component" value="Chromosome"/>
</dbReference>
<evidence type="ECO:0000313" key="10">
    <source>
        <dbReference type="EMBL" id="QDH25995.1"/>
    </source>
</evidence>
<dbReference type="RefSeq" id="WP_141493522.1">
    <property type="nucleotide sequence ID" value="NZ_CP032485.1"/>
</dbReference>
<evidence type="ECO:0000256" key="6">
    <source>
        <dbReference type="ARBA" id="ARBA00022989"/>
    </source>
</evidence>
<reference evidence="10 11" key="1">
    <citation type="submission" date="2018-09" db="EMBL/GenBank/DDBJ databases">
        <title>The complete genome sequence of Neokomagataea tanensis NBRC 106556(T).</title>
        <authorList>
            <person name="Chua K.-O."/>
            <person name="See-Too W.-S."/>
            <person name="Hong K.-W."/>
            <person name="Yin W.-F."/>
            <person name="Chan K.-G."/>
        </authorList>
    </citation>
    <scope>NUCLEOTIDE SEQUENCE [LARGE SCALE GENOMIC DNA]</scope>
    <source>
        <strain evidence="11">AH13 \ NBRC 106556</strain>
    </source>
</reference>
<evidence type="ECO:0000313" key="11">
    <source>
        <dbReference type="Proteomes" id="UP000317214"/>
    </source>
</evidence>
<feature type="transmembrane region" description="Helical" evidence="9">
    <location>
        <begin position="211"/>
        <end position="228"/>
    </location>
</feature>
<keyword evidence="3" id="KW-1003">Cell membrane</keyword>
<feature type="transmembrane region" description="Helical" evidence="9">
    <location>
        <begin position="139"/>
        <end position="158"/>
    </location>
</feature>
<accession>A0A4Y6VC79</accession>
<dbReference type="SUPFAM" id="SSF103473">
    <property type="entry name" value="MFS general substrate transporter"/>
    <property type="match status" value="1"/>
</dbReference>
<dbReference type="PANTHER" id="PTHR23517:SF15">
    <property type="entry name" value="PROTON-DEPENDENT OLIGOPEPTIDE FAMILY TRANSPORT PROTEIN"/>
    <property type="match status" value="1"/>
</dbReference>
<dbReference type="PANTHER" id="PTHR23517">
    <property type="entry name" value="RESISTANCE PROTEIN MDTM, PUTATIVE-RELATED-RELATED"/>
    <property type="match status" value="1"/>
</dbReference>
<dbReference type="NCBIfam" id="TIGR00924">
    <property type="entry name" value="yjdL_sub1_fam"/>
    <property type="match status" value="1"/>
</dbReference>
<comment type="similarity">
    <text evidence="8">Belongs to the major facilitator superfamily. Proton-dependent oligopeptide transporter (POT/PTR) (TC 2.A.17) family.</text>
</comment>
<organism evidence="10 11">
    <name type="scientific">Neokomagataea tanensis</name>
    <dbReference type="NCBI Taxonomy" id="661191"/>
    <lineage>
        <taxon>Bacteria</taxon>
        <taxon>Pseudomonadati</taxon>
        <taxon>Pseudomonadota</taxon>
        <taxon>Alphaproteobacteria</taxon>
        <taxon>Acetobacterales</taxon>
        <taxon>Acetobacteraceae</taxon>
        <taxon>Neokomagataea</taxon>
    </lineage>
</organism>
<evidence type="ECO:0000256" key="1">
    <source>
        <dbReference type="ARBA" id="ARBA00004651"/>
    </source>
</evidence>
<keyword evidence="4 8" id="KW-0812">Transmembrane</keyword>
<dbReference type="InterPro" id="IPR036259">
    <property type="entry name" value="MFS_trans_sf"/>
</dbReference>
<proteinExistence type="inferred from homology"/>
<dbReference type="AlphaFoldDB" id="A0A4Y6VC79"/>
<dbReference type="GO" id="GO:1904680">
    <property type="term" value="F:peptide transmembrane transporter activity"/>
    <property type="evidence" value="ECO:0007669"/>
    <property type="project" value="InterPro"/>
</dbReference>
<evidence type="ECO:0000256" key="4">
    <source>
        <dbReference type="ARBA" id="ARBA00022692"/>
    </source>
</evidence>
<dbReference type="InterPro" id="IPR018456">
    <property type="entry name" value="PTR2_symporter_CS"/>
</dbReference>
<feature type="transmembrane region" description="Helical" evidence="9">
    <location>
        <begin position="89"/>
        <end position="118"/>
    </location>
</feature>
<keyword evidence="11" id="KW-1185">Reference proteome</keyword>
<evidence type="ECO:0000256" key="3">
    <source>
        <dbReference type="ARBA" id="ARBA00022475"/>
    </source>
</evidence>
<dbReference type="Gene3D" id="1.20.1250.20">
    <property type="entry name" value="MFS general substrate transporter like domains"/>
    <property type="match status" value="1"/>
</dbReference>
<dbReference type="OrthoDB" id="9772725at2"/>
<evidence type="ECO:0000256" key="2">
    <source>
        <dbReference type="ARBA" id="ARBA00022448"/>
    </source>
</evidence>
<evidence type="ECO:0000256" key="7">
    <source>
        <dbReference type="ARBA" id="ARBA00023136"/>
    </source>
</evidence>
<dbReference type="CDD" id="cd17346">
    <property type="entry name" value="MFS_DtpA_like"/>
    <property type="match status" value="1"/>
</dbReference>
<feature type="transmembrane region" description="Helical" evidence="9">
    <location>
        <begin position="456"/>
        <end position="474"/>
    </location>
</feature>
<dbReference type="EMBL" id="CP032485">
    <property type="protein sequence ID" value="QDH25995.1"/>
    <property type="molecule type" value="Genomic_DNA"/>
</dbReference>
<dbReference type="InterPro" id="IPR000109">
    <property type="entry name" value="POT_fam"/>
</dbReference>
<keyword evidence="5" id="KW-0653">Protein transport</keyword>
<dbReference type="GO" id="GO:0005886">
    <property type="term" value="C:plasma membrane"/>
    <property type="evidence" value="ECO:0007669"/>
    <property type="project" value="UniProtKB-SubCell"/>
</dbReference>
<feature type="transmembrane region" description="Helical" evidence="9">
    <location>
        <begin position="234"/>
        <end position="250"/>
    </location>
</feature>
<dbReference type="InterPro" id="IPR050171">
    <property type="entry name" value="MFS_Transporters"/>
</dbReference>
<sequence>MNTTAEQRRRGFSVVFAIELWERFGFYGMQAVLTVFLVQQLGFSDHRVNSLLGASSALAYIMPILGGIAGDRIVGTRVAMLLGAAGLTSGYLCLSLIPQSITGLFCALSLIAVGNGLFKPNAGNLVRKIYADDKTKLDTVFTLYYMSVNIGSMVSMLLTPWLHTNYGPNVAFGACVVGLIIGLLYYSLRSKWLNSVIKNDKTNMIKNFKKSYFAIGIFLSLIFCYLIIQNEFLAEWGILFSILGIIYLWIRTYKKSKAHEHASLIKGYSLSVFAAVYYAYYQQSITSLTLYTMRDVSGDFNIFGKAIFHFSPGQFQSLNSFWIFLLSPALAWLYQSLGRAEREPSIGQKMLLGYAVLTCAFFLWWFTSLTASTSVSPWVMVAGYGLMSLSELLTGGLGLAVVARYVPDRFGGVMNGSVYALWGVAMYAGSLMANAVEYIPGNGGGANVYAPLFKNLTFLALSILLFGSIMYYLTSRIAKRYS</sequence>
<evidence type="ECO:0000256" key="9">
    <source>
        <dbReference type="SAM" id="Phobius"/>
    </source>
</evidence>
<dbReference type="PROSITE" id="PS01023">
    <property type="entry name" value="PTR2_2"/>
    <property type="match status" value="1"/>
</dbReference>
<keyword evidence="7 9" id="KW-0472">Membrane</keyword>
<feature type="transmembrane region" description="Helical" evidence="9">
    <location>
        <begin position="50"/>
        <end position="69"/>
    </location>
</feature>
<evidence type="ECO:0000256" key="8">
    <source>
        <dbReference type="RuleBase" id="RU003755"/>
    </source>
</evidence>
<keyword evidence="6 9" id="KW-1133">Transmembrane helix</keyword>
<name>A0A4Y6VC79_9PROT</name>
<feature type="transmembrane region" description="Helical" evidence="9">
    <location>
        <begin position="350"/>
        <end position="366"/>
    </location>
</feature>
<dbReference type="KEGG" id="ntn:D5366_10255"/>
<feature type="transmembrane region" description="Helical" evidence="9">
    <location>
        <begin position="320"/>
        <end position="338"/>
    </location>
</feature>
<comment type="subcellular location">
    <subcellularLocation>
        <location evidence="1">Cell membrane</location>
        <topology evidence="1">Multi-pass membrane protein</topology>
    </subcellularLocation>
    <subcellularLocation>
        <location evidence="8">Membrane</location>
        <topology evidence="8">Multi-pass membrane protein</topology>
    </subcellularLocation>
</comment>
<protein>
    <submittedName>
        <fullName evidence="10">MFS transporter</fullName>
    </submittedName>
</protein>
<dbReference type="Pfam" id="PF00854">
    <property type="entry name" value="PTR2"/>
    <property type="match status" value="1"/>
</dbReference>
<feature type="transmembrane region" description="Helical" evidence="9">
    <location>
        <begin position="170"/>
        <end position="188"/>
    </location>
</feature>
<gene>
    <name evidence="10" type="ORF">D5366_10255</name>
</gene>
<feature type="transmembrane region" description="Helical" evidence="9">
    <location>
        <begin position="378"/>
        <end position="406"/>
    </location>
</feature>
<feature type="transmembrane region" description="Helical" evidence="9">
    <location>
        <begin position="262"/>
        <end position="281"/>
    </location>
</feature>
<keyword evidence="2 8" id="KW-0813">Transport</keyword>